<gene>
    <name evidence="4" type="ORF">M0813_10295</name>
</gene>
<organism evidence="4 5">
    <name type="scientific">Anaeramoeba flamelloides</name>
    <dbReference type="NCBI Taxonomy" id="1746091"/>
    <lineage>
        <taxon>Eukaryota</taxon>
        <taxon>Metamonada</taxon>
        <taxon>Anaeramoebidae</taxon>
        <taxon>Anaeramoeba</taxon>
    </lineage>
</organism>
<dbReference type="EMBL" id="JAOAOG010000339">
    <property type="protein sequence ID" value="KAJ6226761.1"/>
    <property type="molecule type" value="Genomic_DNA"/>
</dbReference>
<feature type="compositionally biased region" description="Basic and acidic residues" evidence="2">
    <location>
        <begin position="258"/>
        <end position="270"/>
    </location>
</feature>
<proteinExistence type="predicted"/>
<evidence type="ECO:0000256" key="2">
    <source>
        <dbReference type="SAM" id="MobiDB-lite"/>
    </source>
</evidence>
<dbReference type="Gene3D" id="1.10.555.10">
    <property type="entry name" value="Rho GTPase activation protein"/>
    <property type="match status" value="1"/>
</dbReference>
<dbReference type="InterPro" id="IPR050729">
    <property type="entry name" value="Rho-GAP"/>
</dbReference>
<dbReference type="CDD" id="cd00159">
    <property type="entry name" value="RhoGAP"/>
    <property type="match status" value="1"/>
</dbReference>
<evidence type="ECO:0000313" key="5">
    <source>
        <dbReference type="Proteomes" id="UP001150062"/>
    </source>
</evidence>
<evidence type="ECO:0000313" key="4">
    <source>
        <dbReference type="EMBL" id="KAJ6226761.1"/>
    </source>
</evidence>
<dbReference type="Pfam" id="PF00620">
    <property type="entry name" value="RhoGAP"/>
    <property type="match status" value="1"/>
</dbReference>
<sequence>MSRRNSLKDFFTGIKKKINEKKNPKQKNSQFSNPSDSSDSEQDESKLVFGVPLQDVVDREGALEETPPRIIEQAITYLEEKGKFEEGIYRLSGSIRQRDRLKKRYNRGEEVSLDEVKDENTIASLIKLYFRELPEPILTRKYTIALEEISGYDQQKQMKALIRIYNSIPDVNRAVLKWLLPHLNRVSLNSEKNKMDTHNLAIVFSPTLHIPPNLLAKMIEKWIDIVCNEESLESEELVNEKEQEKEKVQEKVQEDVEINQNEKEKKKVNERNVQNLNKKEKEKEKKEEIVEEKNSLSELEIDNEN</sequence>
<dbReference type="PROSITE" id="PS50238">
    <property type="entry name" value="RHOGAP"/>
    <property type="match status" value="1"/>
</dbReference>
<keyword evidence="1" id="KW-0343">GTPase activation</keyword>
<dbReference type="InterPro" id="IPR008936">
    <property type="entry name" value="Rho_GTPase_activation_prot"/>
</dbReference>
<dbReference type="Proteomes" id="UP001150062">
    <property type="component" value="Unassembled WGS sequence"/>
</dbReference>
<feature type="region of interest" description="Disordered" evidence="2">
    <location>
        <begin position="1"/>
        <end position="44"/>
    </location>
</feature>
<dbReference type="SUPFAM" id="SSF48350">
    <property type="entry name" value="GTPase activation domain, GAP"/>
    <property type="match status" value="1"/>
</dbReference>
<protein>
    <submittedName>
        <fullName evidence="4">Rho/rac/cdc gtpase-activating protein</fullName>
    </submittedName>
</protein>
<evidence type="ECO:0000256" key="1">
    <source>
        <dbReference type="ARBA" id="ARBA00022468"/>
    </source>
</evidence>
<dbReference type="SMART" id="SM00324">
    <property type="entry name" value="RhoGAP"/>
    <property type="match status" value="1"/>
</dbReference>
<comment type="caution">
    <text evidence="4">The sequence shown here is derived from an EMBL/GenBank/DDBJ whole genome shotgun (WGS) entry which is preliminary data.</text>
</comment>
<feature type="region of interest" description="Disordered" evidence="2">
    <location>
        <begin position="258"/>
        <end position="305"/>
    </location>
</feature>
<dbReference type="InterPro" id="IPR000198">
    <property type="entry name" value="RhoGAP_dom"/>
</dbReference>
<feature type="compositionally biased region" description="Basic and acidic residues" evidence="2">
    <location>
        <begin position="277"/>
        <end position="295"/>
    </location>
</feature>
<dbReference type="PANTHER" id="PTHR23176:SF129">
    <property type="entry name" value="RHO GTPASE ACTIVATING PROTEIN AT 16F, ISOFORM E-RELATED"/>
    <property type="match status" value="1"/>
</dbReference>
<feature type="domain" description="Rho-GAP" evidence="3">
    <location>
        <begin position="51"/>
        <end position="259"/>
    </location>
</feature>
<reference evidence="4" key="1">
    <citation type="submission" date="2022-08" db="EMBL/GenBank/DDBJ databases">
        <title>Novel sulfate-reducing endosymbionts in the free-living metamonad Anaeramoeba.</title>
        <authorList>
            <person name="Jerlstrom-Hultqvist J."/>
            <person name="Cepicka I."/>
            <person name="Gallot-Lavallee L."/>
            <person name="Salas-Leiva D."/>
            <person name="Curtis B.A."/>
            <person name="Zahonova K."/>
            <person name="Pipaliya S."/>
            <person name="Dacks J."/>
            <person name="Roger A.J."/>
        </authorList>
    </citation>
    <scope>NUCLEOTIDE SEQUENCE</scope>
    <source>
        <strain evidence="4">Schooner1</strain>
    </source>
</reference>
<feature type="compositionally biased region" description="Low complexity" evidence="2">
    <location>
        <begin position="26"/>
        <end position="37"/>
    </location>
</feature>
<keyword evidence="5" id="KW-1185">Reference proteome</keyword>
<name>A0ABQ8X2I1_9EUKA</name>
<dbReference type="PANTHER" id="PTHR23176">
    <property type="entry name" value="RHO/RAC/CDC GTPASE-ACTIVATING PROTEIN"/>
    <property type="match status" value="1"/>
</dbReference>
<accession>A0ABQ8X2I1</accession>
<evidence type="ECO:0000259" key="3">
    <source>
        <dbReference type="PROSITE" id="PS50238"/>
    </source>
</evidence>